<dbReference type="CDD" id="cd13530">
    <property type="entry name" value="PBP2_peptides_like"/>
    <property type="match status" value="1"/>
</dbReference>
<dbReference type="InterPro" id="IPR001320">
    <property type="entry name" value="Iontro_rcpt_C"/>
</dbReference>
<dbReference type="PANTHER" id="PTHR35936:SF17">
    <property type="entry name" value="ARGININE-BINDING EXTRACELLULAR PROTEIN ARTP"/>
    <property type="match status" value="1"/>
</dbReference>
<keyword evidence="3 5" id="KW-0732">Signal</keyword>
<feature type="chain" id="PRO_5013051602" evidence="5">
    <location>
        <begin position="20"/>
        <end position="252"/>
    </location>
</feature>
<gene>
    <name evidence="8" type="ORF">CFX1CAM_0762</name>
</gene>
<dbReference type="EMBL" id="LT859958">
    <property type="protein sequence ID" value="SMX53827.1"/>
    <property type="molecule type" value="Genomic_DNA"/>
</dbReference>
<accession>A0A1Y6K4P9</accession>
<evidence type="ECO:0000313" key="8">
    <source>
        <dbReference type="EMBL" id="SMX53827.1"/>
    </source>
</evidence>
<dbReference type="GO" id="GO:0015276">
    <property type="term" value="F:ligand-gated monoatomic ion channel activity"/>
    <property type="evidence" value="ECO:0007669"/>
    <property type="project" value="InterPro"/>
</dbReference>
<dbReference type="Pfam" id="PF00497">
    <property type="entry name" value="SBP_bac_3"/>
    <property type="match status" value="1"/>
</dbReference>
<dbReference type="KEGG" id="abat:CFX1CAM_0762"/>
<evidence type="ECO:0000256" key="5">
    <source>
        <dbReference type="SAM" id="SignalP"/>
    </source>
</evidence>
<evidence type="ECO:0000259" key="6">
    <source>
        <dbReference type="SMART" id="SM00062"/>
    </source>
</evidence>
<dbReference type="PROSITE" id="PS51257">
    <property type="entry name" value="PROKAR_LIPOPROTEIN"/>
    <property type="match status" value="1"/>
</dbReference>
<reference evidence="9" key="1">
    <citation type="submission" date="2017-05" db="EMBL/GenBank/DDBJ databases">
        <authorList>
            <person name="Kirkegaard R."/>
            <person name="Mcilroy J S."/>
        </authorList>
    </citation>
    <scope>NUCLEOTIDE SEQUENCE [LARGE SCALE GENOMIC DNA]</scope>
</reference>
<feature type="domain" description="Ionotropic glutamate receptor C-terminal" evidence="7">
    <location>
        <begin position="26"/>
        <end position="252"/>
    </location>
</feature>
<feature type="signal peptide" evidence="5">
    <location>
        <begin position="1"/>
        <end position="19"/>
    </location>
</feature>
<keyword evidence="9" id="KW-1185">Reference proteome</keyword>
<dbReference type="Proteomes" id="UP000195514">
    <property type="component" value="Chromosome I"/>
</dbReference>
<evidence type="ECO:0000256" key="2">
    <source>
        <dbReference type="ARBA" id="ARBA00010333"/>
    </source>
</evidence>
<dbReference type="RefSeq" id="WP_087861742.1">
    <property type="nucleotide sequence ID" value="NZ_LT859958.1"/>
</dbReference>
<organism evidence="8 9">
    <name type="scientific">Candidatus Brevifilum fermentans</name>
    <dbReference type="NCBI Taxonomy" id="1986204"/>
    <lineage>
        <taxon>Bacteria</taxon>
        <taxon>Bacillati</taxon>
        <taxon>Chloroflexota</taxon>
        <taxon>Anaerolineae</taxon>
        <taxon>Anaerolineales</taxon>
        <taxon>Anaerolineaceae</taxon>
        <taxon>Candidatus Brevifilum</taxon>
    </lineage>
</organism>
<evidence type="ECO:0000259" key="7">
    <source>
        <dbReference type="SMART" id="SM00079"/>
    </source>
</evidence>
<evidence type="ECO:0000256" key="3">
    <source>
        <dbReference type="ARBA" id="ARBA00022729"/>
    </source>
</evidence>
<feature type="domain" description="Solute-binding protein family 3/N-terminal" evidence="6">
    <location>
        <begin position="26"/>
        <end position="252"/>
    </location>
</feature>
<evidence type="ECO:0000256" key="4">
    <source>
        <dbReference type="RuleBase" id="RU003744"/>
    </source>
</evidence>
<comment type="similarity">
    <text evidence="2 4">Belongs to the bacterial solute-binding protein 3 family.</text>
</comment>
<name>A0A1Y6K4P9_9CHLR</name>
<dbReference type="GO" id="GO:0030313">
    <property type="term" value="C:cell envelope"/>
    <property type="evidence" value="ECO:0007669"/>
    <property type="project" value="UniProtKB-SubCell"/>
</dbReference>
<dbReference type="SMART" id="SM00062">
    <property type="entry name" value="PBPb"/>
    <property type="match status" value="1"/>
</dbReference>
<dbReference type="SUPFAM" id="SSF53850">
    <property type="entry name" value="Periplasmic binding protein-like II"/>
    <property type="match status" value="1"/>
</dbReference>
<dbReference type="PROSITE" id="PS01039">
    <property type="entry name" value="SBP_BACTERIAL_3"/>
    <property type="match status" value="1"/>
</dbReference>
<dbReference type="AlphaFoldDB" id="A0A1Y6K4P9"/>
<dbReference type="SMART" id="SM00079">
    <property type="entry name" value="PBPe"/>
    <property type="match status" value="1"/>
</dbReference>
<proteinExistence type="inferred from homology"/>
<comment type="subcellular location">
    <subcellularLocation>
        <location evidence="1">Cell envelope</location>
    </subcellularLocation>
</comment>
<evidence type="ECO:0000256" key="1">
    <source>
        <dbReference type="ARBA" id="ARBA00004196"/>
    </source>
</evidence>
<dbReference type="PANTHER" id="PTHR35936">
    <property type="entry name" value="MEMBRANE-BOUND LYTIC MUREIN TRANSGLYCOSYLASE F"/>
    <property type="match status" value="1"/>
</dbReference>
<dbReference type="Gene3D" id="3.40.190.10">
    <property type="entry name" value="Periplasmic binding protein-like II"/>
    <property type="match status" value="2"/>
</dbReference>
<sequence length="252" mass="28278">MKHRNVLLLVILLALALTACQKKSDNFVVGTSADYPPYEYVDEAGNLAGFDIELMAEIAKRMDVKIEWQDMPFDSLIQAVQEGKIDASISCFNYSEERAQLVDFSDPYHTSEDAFIAMKGFIKDFTKAEDAANYKLGVQSGTMQDEWITEELIETGLMSESNLSRYERVDQAALDLKAGRIDILMADDVPAGVIASQDDDLEIIYKEMLYTGPINIVLPKGSTDLQAKINRIIAELKAEGFIEKLAIKYFYE</sequence>
<protein>
    <submittedName>
        <fullName evidence="8">Putative amino acid ABC transporter substrate binding protein</fullName>
    </submittedName>
</protein>
<dbReference type="InterPro" id="IPR001638">
    <property type="entry name" value="Solute-binding_3/MltF_N"/>
</dbReference>
<dbReference type="GO" id="GO:0016020">
    <property type="term" value="C:membrane"/>
    <property type="evidence" value="ECO:0007669"/>
    <property type="project" value="InterPro"/>
</dbReference>
<dbReference type="InterPro" id="IPR018313">
    <property type="entry name" value="SBP_3_CS"/>
</dbReference>
<dbReference type="OrthoDB" id="9774451at2"/>
<evidence type="ECO:0000313" key="9">
    <source>
        <dbReference type="Proteomes" id="UP000195514"/>
    </source>
</evidence>